<evidence type="ECO:0000256" key="16">
    <source>
        <dbReference type="PIRSR" id="PIRSR601382-2"/>
    </source>
</evidence>
<feature type="active site" description="Proton donor" evidence="15">
    <location>
        <position position="294"/>
    </location>
</feature>
<dbReference type="InterPro" id="IPR012341">
    <property type="entry name" value="6hp_glycosidase-like_sf"/>
</dbReference>
<dbReference type="GO" id="GO:0005975">
    <property type="term" value="P:carbohydrate metabolic process"/>
    <property type="evidence" value="ECO:0007669"/>
    <property type="project" value="InterPro"/>
</dbReference>
<dbReference type="FunFam" id="1.50.10.10:FF:000002">
    <property type="entry name" value="alpha-1,2-Mannosidase"/>
    <property type="match status" value="1"/>
</dbReference>
<dbReference type="GO" id="GO:0005783">
    <property type="term" value="C:endoplasmic reticulum"/>
    <property type="evidence" value="ECO:0007669"/>
    <property type="project" value="TreeGrafter"/>
</dbReference>
<keyword evidence="22" id="KW-1185">Reference proteome</keyword>
<evidence type="ECO:0000256" key="18">
    <source>
        <dbReference type="RuleBase" id="RU361193"/>
    </source>
</evidence>
<dbReference type="STRING" id="37546.A0A1B0FJA7"/>
<dbReference type="PANTHER" id="PTHR11742">
    <property type="entry name" value="MANNOSYL-OLIGOSACCHARIDE ALPHA-1,2-MANNOSIDASE-RELATED"/>
    <property type="match status" value="1"/>
</dbReference>
<dbReference type="GO" id="GO:0000139">
    <property type="term" value="C:Golgi membrane"/>
    <property type="evidence" value="ECO:0007669"/>
    <property type="project" value="TreeGrafter"/>
</dbReference>
<evidence type="ECO:0000256" key="15">
    <source>
        <dbReference type="PIRSR" id="PIRSR601382-1"/>
    </source>
</evidence>
<keyword evidence="20" id="KW-1133">Transmembrane helix</keyword>
<feature type="binding site" evidence="16">
    <location>
        <position position="647"/>
    </location>
    <ligand>
        <name>Ca(2+)</name>
        <dbReference type="ChEBI" id="CHEBI:29108"/>
    </ligand>
</feature>
<dbReference type="InterPro" id="IPR036026">
    <property type="entry name" value="Seven-hairpin_glycosidases"/>
</dbReference>
<evidence type="ECO:0000256" key="2">
    <source>
        <dbReference type="ARBA" id="ARBA00004922"/>
    </source>
</evidence>
<proteinExistence type="inferred from homology"/>
<dbReference type="InterPro" id="IPR050749">
    <property type="entry name" value="Glycosyl_Hydrolase_47"/>
</dbReference>
<feature type="active site" evidence="15">
    <location>
        <position position="427"/>
    </location>
</feature>
<evidence type="ECO:0000313" key="21">
    <source>
        <dbReference type="EnsemblMetazoa" id="GMOY003862-PA"/>
    </source>
</evidence>
<comment type="cofactor">
    <cofactor evidence="1 16">
        <name>Ca(2+)</name>
        <dbReference type="ChEBI" id="CHEBI:29108"/>
    </cofactor>
</comment>
<dbReference type="PRINTS" id="PR00747">
    <property type="entry name" value="GLYHDRLASE47"/>
</dbReference>
<keyword evidence="9 17" id="KW-1015">Disulfide bond</keyword>
<keyword evidence="4 20" id="KW-0812">Transmembrane</keyword>
<evidence type="ECO:0000256" key="6">
    <source>
        <dbReference type="ARBA" id="ARBA00022837"/>
    </source>
</evidence>
<keyword evidence="5 18" id="KW-0378">Hydrolase</keyword>
<dbReference type="PANTHER" id="PTHR11742:SF6">
    <property type="entry name" value="MANNOSYL-OLIGOSACCHARIDE ALPHA-1,2-MANNOSIDASE IA-RELATED"/>
    <property type="match status" value="1"/>
</dbReference>
<comment type="catalytic activity">
    <reaction evidence="11">
        <text>N(4)-(alpha-D-Man-(1-&gt;2)-alpha-D-Man-(1-&gt;2)-alpha-D-Man-(1-&gt;3)-[alpha-D-Man-(1-&gt;3)-[alpha-D-Man-(1-&gt;2)-alpha-D-Man-(1-&gt;6)]-alpha-D-Man-(1-&gt;6)]-beta-D-Man-(1-&gt;4)-beta-D-GlcNAc-(1-&gt;4)-beta-D-GlcNAc)-L-asparaginyl-[protein] (N-glucan mannose isomer 8A1,2,3B1,3) + 3 H2O = N(4)-(alpha-D-Man-(1-&gt;3)-[alpha-D-Man-(1-&gt;3)-[alpha-D-Man-(1-&gt;6)]-alpha-D-Man-(1-&gt;6)]-beta-D-Man-(1-&gt;4)-beta-D-GlcNAc-(1-&gt;4)-beta-D-GlcNAc)-L-asparaginyl-[protein] (N-glucan mannose isomer 5A1,2) + 3 beta-D-mannose</text>
        <dbReference type="Rhea" id="RHEA:56028"/>
        <dbReference type="Rhea" id="RHEA-COMP:14358"/>
        <dbReference type="Rhea" id="RHEA-COMP:14367"/>
        <dbReference type="ChEBI" id="CHEBI:15377"/>
        <dbReference type="ChEBI" id="CHEBI:28563"/>
        <dbReference type="ChEBI" id="CHEBI:59087"/>
        <dbReference type="ChEBI" id="CHEBI:60628"/>
        <dbReference type="EC" id="3.2.1.113"/>
    </reaction>
</comment>
<feature type="transmembrane region" description="Helical" evidence="20">
    <location>
        <begin position="12"/>
        <end position="31"/>
    </location>
</feature>
<evidence type="ECO:0000256" key="12">
    <source>
        <dbReference type="ARBA" id="ARBA00048605"/>
    </source>
</evidence>
<dbReference type="Proteomes" id="UP000092444">
    <property type="component" value="Unassembled WGS sequence"/>
</dbReference>
<evidence type="ECO:0000256" key="1">
    <source>
        <dbReference type="ARBA" id="ARBA00001913"/>
    </source>
</evidence>
<feature type="compositionally biased region" description="Low complexity" evidence="19">
    <location>
        <begin position="93"/>
        <end position="106"/>
    </location>
</feature>
<comment type="function">
    <text evidence="13">Involved in the maturation of Asn-linked oligosaccharides. Progressively trim alpha-1,2-linked mannose residues from Man(9)GlcNAc(2) to produce Man(5)GlcNAc(2).</text>
</comment>
<feature type="disulfide bond" evidence="17">
    <location>
        <begin position="490"/>
        <end position="522"/>
    </location>
</feature>
<keyword evidence="10 18" id="KW-0326">Glycosidase</keyword>
<dbReference type="SUPFAM" id="SSF48225">
    <property type="entry name" value="Seven-hairpin glycosidases"/>
    <property type="match status" value="1"/>
</dbReference>
<organism evidence="21 22">
    <name type="scientific">Glossina morsitans morsitans</name>
    <name type="common">Savannah tsetse fly</name>
    <dbReference type="NCBI Taxonomy" id="37546"/>
    <lineage>
        <taxon>Eukaryota</taxon>
        <taxon>Metazoa</taxon>
        <taxon>Ecdysozoa</taxon>
        <taxon>Arthropoda</taxon>
        <taxon>Hexapoda</taxon>
        <taxon>Insecta</taxon>
        <taxon>Pterygota</taxon>
        <taxon>Neoptera</taxon>
        <taxon>Endopterygota</taxon>
        <taxon>Diptera</taxon>
        <taxon>Brachycera</taxon>
        <taxon>Muscomorpha</taxon>
        <taxon>Hippoboscoidea</taxon>
        <taxon>Glossinidae</taxon>
        <taxon>Glossina</taxon>
    </lineage>
</organism>
<comment type="catalytic activity">
    <reaction evidence="12">
        <text>N(4)-(alpha-D-Man-(1-&gt;2)-alpha-D-Man-(1-&gt;2)-alpha-D-Man-(1-&gt;3)-[alpha-D-Man-(1-&gt;2)-alpha-D-Man-(1-&gt;3)-[alpha-D-Man-(1-&gt;2)-alpha-D-Man-(1-&gt;6)]-alpha-D-Man-(1-&gt;6)]-beta-D-Man-(1-&gt;4)-beta-D-GlcNAc-(1-&gt;4)-beta-D-GlcNAc)-L-asparaginyl-[protein] (N-glucan mannose isomer 9A1,2,3B1,2,3) + 4 H2O = N(4)-(alpha-D-Man-(1-&gt;3)-[alpha-D-Man-(1-&gt;3)-[alpha-D-Man-(1-&gt;6)]-alpha-D-Man-(1-&gt;6)]-beta-D-Man-(1-&gt;4)-beta-D-GlcNAc-(1-&gt;4)-beta-D-GlcNAc)-L-asparaginyl-[protein] (N-glucan mannose isomer 5A1,2) + 4 beta-D-mannose</text>
        <dbReference type="Rhea" id="RHEA:56008"/>
        <dbReference type="Rhea" id="RHEA-COMP:14356"/>
        <dbReference type="Rhea" id="RHEA-COMP:14367"/>
        <dbReference type="ChEBI" id="CHEBI:15377"/>
        <dbReference type="ChEBI" id="CHEBI:28563"/>
        <dbReference type="ChEBI" id="CHEBI:59087"/>
        <dbReference type="ChEBI" id="CHEBI:139493"/>
        <dbReference type="EC" id="3.2.1.113"/>
    </reaction>
</comment>
<evidence type="ECO:0000313" key="22">
    <source>
        <dbReference type="Proteomes" id="UP000092444"/>
    </source>
</evidence>
<dbReference type="PhylomeDB" id="A0A1B0FJA7"/>
<feature type="active site" evidence="15">
    <location>
        <position position="561"/>
    </location>
</feature>
<evidence type="ECO:0000256" key="4">
    <source>
        <dbReference type="ARBA" id="ARBA00022692"/>
    </source>
</evidence>
<evidence type="ECO:0000256" key="3">
    <source>
        <dbReference type="ARBA" id="ARBA00007658"/>
    </source>
</evidence>
<keyword evidence="16" id="KW-0479">Metal-binding</keyword>
<comment type="subcellular location">
    <subcellularLocation>
        <location evidence="14">Endomembrane system</location>
        <topology evidence="14">Single-pass type II membrane protein</topology>
    </subcellularLocation>
</comment>
<dbReference type="Gene3D" id="1.50.10.10">
    <property type="match status" value="1"/>
</dbReference>
<dbReference type="EMBL" id="CCAG010011097">
    <property type="status" value="NOT_ANNOTATED_CDS"/>
    <property type="molecule type" value="Genomic_DNA"/>
</dbReference>
<dbReference type="EC" id="3.2.1.-" evidence="18"/>
<dbReference type="AlphaFoldDB" id="A0A1B0FJA7"/>
<dbReference type="VEuPathDB" id="VectorBase:GMOY003862"/>
<evidence type="ECO:0000256" key="17">
    <source>
        <dbReference type="PIRSR" id="PIRSR601382-3"/>
    </source>
</evidence>
<evidence type="ECO:0000256" key="20">
    <source>
        <dbReference type="SAM" id="Phobius"/>
    </source>
</evidence>
<evidence type="ECO:0000256" key="8">
    <source>
        <dbReference type="ARBA" id="ARBA00023136"/>
    </source>
</evidence>
<protein>
    <recommendedName>
        <fullName evidence="18">alpha-1,2-Mannosidase</fullName>
        <ecNumber evidence="18">3.2.1.-</ecNumber>
    </recommendedName>
</protein>
<dbReference type="EMBL" id="CCAG010011096">
    <property type="status" value="NOT_ANNOTATED_CDS"/>
    <property type="molecule type" value="Genomic_DNA"/>
</dbReference>
<evidence type="ECO:0000256" key="9">
    <source>
        <dbReference type="ARBA" id="ARBA00023157"/>
    </source>
</evidence>
<dbReference type="InterPro" id="IPR001382">
    <property type="entry name" value="Glyco_hydro_47"/>
</dbReference>
<evidence type="ECO:0000256" key="5">
    <source>
        <dbReference type="ARBA" id="ARBA00022801"/>
    </source>
</evidence>
<feature type="region of interest" description="Disordered" evidence="19">
    <location>
        <begin position="86"/>
        <end position="111"/>
    </location>
</feature>
<dbReference type="GO" id="GO:0004571">
    <property type="term" value="F:mannosyl-oligosaccharide 1,2-alpha-mannosidase activity"/>
    <property type="evidence" value="ECO:0007669"/>
    <property type="project" value="UniProtKB-EC"/>
</dbReference>
<comment type="similarity">
    <text evidence="3 18">Belongs to the glycosyl hydrolase 47 family.</text>
</comment>
<evidence type="ECO:0000256" key="14">
    <source>
        <dbReference type="ARBA" id="ARBA00060399"/>
    </source>
</evidence>
<dbReference type="Pfam" id="PF01532">
    <property type="entry name" value="Glyco_hydro_47"/>
    <property type="match status" value="1"/>
</dbReference>
<evidence type="ECO:0000256" key="11">
    <source>
        <dbReference type="ARBA" id="ARBA00047669"/>
    </source>
</evidence>
<evidence type="ECO:0000256" key="13">
    <source>
        <dbReference type="ARBA" id="ARBA00054774"/>
    </source>
</evidence>
<sequence>MCMKISKTPVFLIGSICFVIVLVALCGITLINNINLSNIIRLNEKVASDSVMSGNDNQMHTEYDYVNHHHHPKNINRFEQSTLNINDSNNFKTSTTTSRSLTSSLSPAGETRNAAQIRHEMSSFNSASSYGDSVSKNWQADKYLANDRNVNTLLVQEVIAVNSSSSQSLNQILNISNNVDPLNNVSMIGLQRYPIIDKTISMIDYTRRDRIVKMMEHAWHNYKLYAWGKNELRPLTQRGHIGSIFGASDLGATIIDGLDTLYIMGLETEYKEGRDWIERKFTLDNVSAELSVFETNIRFIGGLLTMYAFTGDAMYKEKAQQVADKLLPAFQTPTGIPHSLINPKTGMSKNYGWASGSSSILSEFGTLHLEFSYLSDITGNPLYRERVQTIRQILKEIEKPKGLYPNFLNPKTGKWGQLHMSLGALGDSFYEYLLKAWLQSGQADEEARQMFDDAMLAIISHMVRTSRNGLTYVSDLKFERLEHKMDHLACFAGGIFALAANTRQSENTEKFMEIGKGITNTCHESYIRSSTRLGPEAFRFGEAAEARALKSSEKYYILRPETVESYFVLWRLTHDQKYRDWGWDVVLALEKHCRTTHGYSGIKNVYQEVPQKDDVQQSFFLAETLKYLYLLFSDDSLLPLDEWVFNTEAHPLPIKGANVYYRPALSVSGDATNAS</sequence>
<name>A0A1B0FJA7_GLOMM</name>
<keyword evidence="6 16" id="KW-0106">Calcium</keyword>
<feature type="active site" description="Proton donor" evidence="15">
    <location>
        <position position="536"/>
    </location>
</feature>
<dbReference type="EnsemblMetazoa" id="GMOY003862-RA">
    <property type="protein sequence ID" value="GMOY003862-PA"/>
    <property type="gene ID" value="GMOY003862"/>
</dbReference>
<evidence type="ECO:0000256" key="19">
    <source>
        <dbReference type="SAM" id="MobiDB-lite"/>
    </source>
</evidence>
<evidence type="ECO:0000256" key="7">
    <source>
        <dbReference type="ARBA" id="ARBA00022968"/>
    </source>
</evidence>
<dbReference type="GO" id="GO:0005509">
    <property type="term" value="F:calcium ion binding"/>
    <property type="evidence" value="ECO:0007669"/>
    <property type="project" value="InterPro"/>
</dbReference>
<accession>A0A1B0FJA7</accession>
<keyword evidence="8 20" id="KW-0472">Membrane</keyword>
<comment type="pathway">
    <text evidence="2">Protein modification; protein glycosylation.</text>
</comment>
<reference evidence="21" key="1">
    <citation type="submission" date="2020-05" db="UniProtKB">
        <authorList>
            <consortium name="EnsemblMetazoa"/>
        </authorList>
    </citation>
    <scope>IDENTIFICATION</scope>
    <source>
        <strain evidence="21">Yale</strain>
    </source>
</reference>
<evidence type="ECO:0000256" key="10">
    <source>
        <dbReference type="ARBA" id="ARBA00023295"/>
    </source>
</evidence>
<keyword evidence="7" id="KW-0735">Signal-anchor</keyword>